<dbReference type="InterPro" id="IPR025996">
    <property type="entry name" value="MT1864/Rv1816-like_C"/>
</dbReference>
<keyword evidence="1" id="KW-0805">Transcription regulation</keyword>
<name>A0A499UID7_9ACTN</name>
<sequence length="135" mass="14531">MGEVKAATGYGRWLPRPDLRFTGPGLGRPQDTIASAARVPRVLMGILRETNPSPAFEGPPLTEGLAGQLRTLGEQIAPDLPLETLSRAIVVWTQLFGMLSFELFGQLVGSVDPSDAFFDHTVEQLADFLGLPPTS</sequence>
<protein>
    <recommendedName>
        <fullName evidence="3">HTH-type transcriptional regulator MT1864/Rv1816-like C-terminal domain-containing protein</fullName>
    </recommendedName>
</protein>
<proteinExistence type="predicted"/>
<dbReference type="Gene3D" id="1.10.357.10">
    <property type="entry name" value="Tetracycline Repressor, domain 2"/>
    <property type="match status" value="1"/>
</dbReference>
<dbReference type="SUPFAM" id="SSF48498">
    <property type="entry name" value="Tetracyclin repressor-like, C-terminal domain"/>
    <property type="match status" value="1"/>
</dbReference>
<accession>A0A499UID7</accession>
<evidence type="ECO:0000256" key="2">
    <source>
        <dbReference type="ARBA" id="ARBA00023163"/>
    </source>
</evidence>
<evidence type="ECO:0000313" key="5">
    <source>
        <dbReference type="Proteomes" id="UP000463951"/>
    </source>
</evidence>
<dbReference type="AlphaFoldDB" id="A0A499UID7"/>
<dbReference type="Proteomes" id="UP000463951">
    <property type="component" value="Chromosome"/>
</dbReference>
<feature type="domain" description="HTH-type transcriptional regulator MT1864/Rv1816-like C-terminal" evidence="3">
    <location>
        <begin position="21"/>
        <end position="125"/>
    </location>
</feature>
<evidence type="ECO:0000256" key="1">
    <source>
        <dbReference type="ARBA" id="ARBA00023015"/>
    </source>
</evidence>
<evidence type="ECO:0000259" key="3">
    <source>
        <dbReference type="Pfam" id="PF13305"/>
    </source>
</evidence>
<dbReference type="InterPro" id="IPR036271">
    <property type="entry name" value="Tet_transcr_reg_TetR-rel_C_sf"/>
</dbReference>
<reference evidence="4 5" key="1">
    <citation type="journal article" date="2020" name="Int. J. Syst. Evol. Microbiol.">
        <title>Reclassification of Streptomyces castelarensis and Streptomyces sporoclivatus as later heterotypic synonyms of Streptomyces antimycoticus.</title>
        <authorList>
            <person name="Komaki H."/>
            <person name="Tamura T."/>
        </authorList>
    </citation>
    <scope>NUCLEOTIDE SEQUENCE [LARGE SCALE GENOMIC DNA]</scope>
    <source>
        <strain evidence="4 5">NBRC 100767</strain>
    </source>
</reference>
<evidence type="ECO:0000313" key="4">
    <source>
        <dbReference type="EMBL" id="BBJ41414.1"/>
    </source>
</evidence>
<dbReference type="Pfam" id="PF13305">
    <property type="entry name" value="TetR_C_33"/>
    <property type="match status" value="1"/>
</dbReference>
<gene>
    <name evidence="4" type="ORF">SSPO_041320</name>
</gene>
<dbReference type="EMBL" id="AP019620">
    <property type="protein sequence ID" value="BBJ41414.1"/>
    <property type="molecule type" value="Genomic_DNA"/>
</dbReference>
<keyword evidence="2" id="KW-0804">Transcription</keyword>
<organism evidence="4 5">
    <name type="scientific">Streptomyces antimycoticus</name>
    <dbReference type="NCBI Taxonomy" id="68175"/>
    <lineage>
        <taxon>Bacteria</taxon>
        <taxon>Bacillati</taxon>
        <taxon>Actinomycetota</taxon>
        <taxon>Actinomycetes</taxon>
        <taxon>Kitasatosporales</taxon>
        <taxon>Streptomycetaceae</taxon>
        <taxon>Streptomyces</taxon>
        <taxon>Streptomyces violaceusniger group</taxon>
    </lineage>
</organism>